<dbReference type="InterPro" id="IPR019412">
    <property type="entry name" value="IML2/TPR_39"/>
</dbReference>
<dbReference type="InterPro" id="IPR048283">
    <property type="entry name" value="AdoMetDC-like"/>
</dbReference>
<evidence type="ECO:0000256" key="5">
    <source>
        <dbReference type="SAM" id="MobiDB-lite"/>
    </source>
</evidence>
<keyword evidence="4" id="KW-0620">Polyamine biosynthesis</keyword>
<feature type="compositionally biased region" description="Polar residues" evidence="5">
    <location>
        <begin position="771"/>
        <end position="798"/>
    </location>
</feature>
<reference evidence="6" key="1">
    <citation type="submission" date="2014-08" db="EMBL/GenBank/DDBJ databases">
        <authorList>
            <person name="Sharma Rahul"/>
            <person name="Thines Marco"/>
        </authorList>
    </citation>
    <scope>NUCLEOTIDE SEQUENCE</scope>
</reference>
<dbReference type="GO" id="GO:0004014">
    <property type="term" value="F:adenosylmethionine decarboxylase activity"/>
    <property type="evidence" value="ECO:0007669"/>
    <property type="project" value="InterPro"/>
</dbReference>
<dbReference type="SUPFAM" id="SSF56276">
    <property type="entry name" value="S-adenosylmethionine decarboxylase"/>
    <property type="match status" value="1"/>
</dbReference>
<dbReference type="Pfam" id="PF01536">
    <property type="entry name" value="SAM_decarbox"/>
    <property type="match status" value="2"/>
</dbReference>
<feature type="compositionally biased region" description="Low complexity" evidence="5">
    <location>
        <begin position="651"/>
        <end position="667"/>
    </location>
</feature>
<feature type="compositionally biased region" description="Polar residues" evidence="5">
    <location>
        <begin position="674"/>
        <end position="685"/>
    </location>
</feature>
<feature type="compositionally biased region" description="Acidic residues" evidence="5">
    <location>
        <begin position="818"/>
        <end position="831"/>
    </location>
</feature>
<sequence>MSSDSSSSDGPFEGPEKLLEIWFSPNAHDLLPSASASTSGPSSVVRPPHPNPELQWSGLRRVPREVWEEMLDLVKCKILSFVEGEEIDTYLLSESSLIVSSNRLILKTCGTTLNLLGLPRILSIAREYAGFNEVYRCFYSRKSFMFPERQKGVHASGWRGEVAFLDGVFDNGSAYTVGPMNGDHWLLYVTAPRNSTSPQTSSPKGASYAADASVLSDAISSAAMHLRPASPKSPSSENAQLPPPQNHTKPAEVVESEKNFRVRKNGSDPAAVGDQTLEILMTHLSEKGRNQFYPPKAEDGQPPAEEGYEGGKLMSDVSELSTIFPSSLQTLDSYAFSPCGYSANALVRAPTFSSSSLSSSSSSLSKGQEGYWTVHVTPEADHSFASFETNISLPLGSGANSLASSLVLSTHSSLAGSSVIRDSEFPNLLTLVRKVVGIFEPGRFSITLFVETNKESLEEDEDEEEEEEGWGKTANILGSKGLVPGYRRKDRIGYEFEGYDLIFCCFEKIGWVEGQQVLPAFGTFILVSSSFHHHRLRSPSILPPGFVFASTMAPGLFKRRDSSNLSALAQDPAYTTISNVPEKSKPSPPFANAAAASASVSNSPTRTPVRSSKSSFEGSIPLDVEGKGAGVKRKTSLFKRLGFSGKDHESCSISASPSTTSLSSNRSKPPPSASVASHSLDNGASKSPLDQHGSKESSPDSDDEEDVLAHRMNAAFSGGNGKEIGRKSMDGVTAPVGTSLLREDVEPSTVSSVKPEKPLLAAQLVNPASLAASTSGSDLAGSAQTAEPQTGESVWTYQSEDEDDSEDENDGFATPDEGLSEVGEESDLEDTVDTKHVAMTKPSPSHVHAKDSNPVEAPTSLVDTSVTGGKLSDRGVPINPIPKELPRLREKDQDQVLKEDLQTCHRVMNLFLSSHIKEAEKIVQESDPKRERLYLQIADCILSALKGLMTFEPSDLQHAQAVTKYVTDLVSSYRKPASSLTTRLFKGGGVALIKSMTDIEKHAELMYAETLLMKSMLGIIVGGEWLALIKEAMNMRTSQGIYRTLNTYIEAADKSHGGHDPTIDRDLRSGVELGTGMSALMLSMMPGKVVKIAEVFGFQGSRRYALDKLAESGGWTSDSDRPAVLKDQEGVRRPLSDMCLMLFHLVISSLLPVTDVDVKFGEKIMWYNVERFPRGVFSLFFQARLHVMQDQPHKSSIVLHKAIEAQHDYIQLQLLSRWDIGTNALALNDFQFAAECFDTLYLGSNWSKATYLYSTAAAMCEVEKPDIEKITEYMTLVPKSIKKVVGKSLPVEKYVSRKSRKFLAQGRLAIPGVELSYVFGLYQHTPVWAFQQKTLPRIQLVIDELEATTPETYKGGEGYWDDFALAHMLRGVALGLIALPNPDRVVSPDDPPAEPVDEAALAVEALAELQMVLDNGRKLVLDHWIVFFTHYEIGGIYDRQGRIDEALQHYNLVLSGKHAEADLNKATGKYSLQNGVTLKCTAAIQSIKERQRKGLL</sequence>
<accession>A0A0F7SXR5</accession>
<feature type="compositionally biased region" description="Low complexity" evidence="5">
    <location>
        <begin position="590"/>
        <end position="604"/>
    </location>
</feature>
<comment type="pathway">
    <text evidence="1">Amine and polyamine biosynthesis; S-adenosylmethioninamine biosynthesis; S-adenosylmethioninamine from S-adenosyl-L-methionine: step 1/1.</text>
</comment>
<feature type="region of interest" description="Disordered" evidence="5">
    <location>
        <begin position="771"/>
        <end position="882"/>
    </location>
</feature>
<keyword evidence="3" id="KW-0745">Spermidine biosynthesis</keyword>
<organism evidence="6">
    <name type="scientific">Phaffia rhodozyma</name>
    <name type="common">Yeast</name>
    <name type="synonym">Xanthophyllomyces dendrorhous</name>
    <dbReference type="NCBI Taxonomy" id="264483"/>
    <lineage>
        <taxon>Eukaryota</taxon>
        <taxon>Fungi</taxon>
        <taxon>Dikarya</taxon>
        <taxon>Basidiomycota</taxon>
        <taxon>Agaricomycotina</taxon>
        <taxon>Tremellomycetes</taxon>
        <taxon>Cystofilobasidiales</taxon>
        <taxon>Mrakiaceae</taxon>
        <taxon>Phaffia</taxon>
    </lineage>
</organism>
<dbReference type="Gene3D" id="3.60.90.10">
    <property type="entry name" value="S-adenosylmethionine decarboxylase"/>
    <property type="match status" value="2"/>
</dbReference>
<dbReference type="EMBL" id="LN483332">
    <property type="protein sequence ID" value="CED85534.1"/>
    <property type="molecule type" value="Genomic_DNA"/>
</dbReference>
<proteinExistence type="inferred from homology"/>
<protein>
    <submittedName>
        <fullName evidence="6">S-adenosylmethionine decarboxylase</fullName>
    </submittedName>
</protein>
<feature type="compositionally biased region" description="Acidic residues" evidence="5">
    <location>
        <begin position="799"/>
        <end position="810"/>
    </location>
</feature>
<dbReference type="UniPathway" id="UPA00331">
    <property type="reaction ID" value="UER00451"/>
</dbReference>
<evidence type="ECO:0000256" key="3">
    <source>
        <dbReference type="ARBA" id="ARBA00023066"/>
    </source>
</evidence>
<dbReference type="InterPro" id="IPR016067">
    <property type="entry name" value="S-AdoMet_deCO2ase_core"/>
</dbReference>
<dbReference type="GO" id="GO:0005741">
    <property type="term" value="C:mitochondrial outer membrane"/>
    <property type="evidence" value="ECO:0007669"/>
    <property type="project" value="TreeGrafter"/>
</dbReference>
<feature type="region of interest" description="Disordered" evidence="5">
    <location>
        <begin position="290"/>
        <end position="310"/>
    </location>
</feature>
<evidence type="ECO:0000256" key="2">
    <source>
        <dbReference type="ARBA" id="ARBA00008466"/>
    </source>
</evidence>
<dbReference type="Pfam" id="PF10300">
    <property type="entry name" value="Iml2-TPR_39"/>
    <property type="match status" value="1"/>
</dbReference>
<feature type="region of interest" description="Disordered" evidence="5">
    <location>
        <begin position="224"/>
        <end position="252"/>
    </location>
</feature>
<dbReference type="GO" id="GO:0008295">
    <property type="term" value="P:spermidine biosynthetic process"/>
    <property type="evidence" value="ECO:0007669"/>
    <property type="project" value="UniProtKB-KW"/>
</dbReference>
<comment type="similarity">
    <text evidence="2">Belongs to the eukaryotic AdoMetDC family.</text>
</comment>
<feature type="compositionally biased region" description="Polar residues" evidence="5">
    <location>
        <begin position="605"/>
        <end position="617"/>
    </location>
</feature>
<evidence type="ECO:0000313" key="6">
    <source>
        <dbReference type="EMBL" id="CED85534.1"/>
    </source>
</evidence>
<dbReference type="GO" id="GO:0005634">
    <property type="term" value="C:nucleus"/>
    <property type="evidence" value="ECO:0007669"/>
    <property type="project" value="TreeGrafter"/>
</dbReference>
<feature type="region of interest" description="Disordered" evidence="5">
    <location>
        <begin position="577"/>
        <end position="626"/>
    </location>
</feature>
<evidence type="ECO:0000256" key="4">
    <source>
        <dbReference type="ARBA" id="ARBA00023115"/>
    </source>
</evidence>
<dbReference type="PANTHER" id="PTHR31859">
    <property type="entry name" value="TETRATRICOPEPTIDE REPEAT PROTEIN 39 FAMILY MEMBER"/>
    <property type="match status" value="1"/>
</dbReference>
<evidence type="ECO:0000256" key="1">
    <source>
        <dbReference type="ARBA" id="ARBA00004911"/>
    </source>
</evidence>
<name>A0A0F7SXR5_PHARH</name>
<dbReference type="PANTHER" id="PTHR31859:SF1">
    <property type="entry name" value="TETRATRICOPEPTIDE REPEAT PROTEIN 39C"/>
    <property type="match status" value="1"/>
</dbReference>
<feature type="region of interest" description="Disordered" evidence="5">
    <location>
        <begin position="645"/>
        <end position="755"/>
    </location>
</feature>
<dbReference type="GO" id="GO:0005829">
    <property type="term" value="C:cytosol"/>
    <property type="evidence" value="ECO:0007669"/>
    <property type="project" value="TreeGrafter"/>
</dbReference>